<name>A0ABX8QY81_9ACTN</name>
<accession>A0ABX8QY81</accession>
<keyword evidence="1" id="KW-1133">Transmembrane helix</keyword>
<reference evidence="2" key="1">
    <citation type="submission" date="2020-07" db="EMBL/GenBank/DDBJ databases">
        <authorList>
            <person name="Tarantini F.S."/>
            <person name="Hong K.W."/>
            <person name="Chan K.G."/>
        </authorList>
    </citation>
    <scope>NUCLEOTIDE SEQUENCE</scope>
    <source>
        <strain evidence="2">32-07</strain>
    </source>
</reference>
<keyword evidence="1" id="KW-0472">Membrane</keyword>
<gene>
    <name evidence="2" type="ORF">AGRA3207_003696</name>
</gene>
<evidence type="ECO:0000256" key="1">
    <source>
        <dbReference type="SAM" id="Phobius"/>
    </source>
</evidence>
<dbReference type="RefSeq" id="WP_231335983.1">
    <property type="nucleotide sequence ID" value="NZ_CP059572.1"/>
</dbReference>
<evidence type="ECO:0000313" key="2">
    <source>
        <dbReference type="EMBL" id="QXJ22657.1"/>
    </source>
</evidence>
<evidence type="ECO:0000313" key="3">
    <source>
        <dbReference type="Proteomes" id="UP001049518"/>
    </source>
</evidence>
<feature type="transmembrane region" description="Helical" evidence="1">
    <location>
        <begin position="68"/>
        <end position="89"/>
    </location>
</feature>
<organism evidence="2 3">
    <name type="scientific">Actinomadura graeca</name>
    <dbReference type="NCBI Taxonomy" id="2750812"/>
    <lineage>
        <taxon>Bacteria</taxon>
        <taxon>Bacillati</taxon>
        <taxon>Actinomycetota</taxon>
        <taxon>Actinomycetes</taxon>
        <taxon>Streptosporangiales</taxon>
        <taxon>Thermomonosporaceae</taxon>
        <taxon>Actinomadura</taxon>
    </lineage>
</organism>
<keyword evidence="1" id="KW-0812">Transmembrane</keyword>
<dbReference type="EMBL" id="CP059572">
    <property type="protein sequence ID" value="QXJ22657.1"/>
    <property type="molecule type" value="Genomic_DNA"/>
</dbReference>
<dbReference type="Proteomes" id="UP001049518">
    <property type="component" value="Chromosome"/>
</dbReference>
<proteinExistence type="predicted"/>
<sequence>MTKHGNTSVEETVAHVRQVMGRGNPVGRDDLAGAAGDAQGHRALARIMVSDPDAPAHRPGRRRRRWTIVLAATLTLGALGAGADAAGVIPSGVVNAFGRAEDPNSDWSKLDMSKAKKVIEARNSRGVVVQLWMAPGLNGSECTYLRTVAHEDGSLECGQGGVLPKRATPGAGTDDPPLQATFGDLTEDELGVLGRAPVSTTQIRVTLQDGQRRVVPVRPDGFFMAFLDHRPGPRPTWTVPPEDPNEGFEHADIAAVDARGHVLAEIREYASSF</sequence>
<protein>
    <submittedName>
        <fullName evidence="2">Uncharacterized protein</fullName>
    </submittedName>
</protein>
<keyword evidence="3" id="KW-1185">Reference proteome</keyword>